<feature type="compositionally biased region" description="Basic and acidic residues" evidence="2">
    <location>
        <begin position="62"/>
        <end position="75"/>
    </location>
</feature>
<feature type="region of interest" description="Disordered" evidence="2">
    <location>
        <begin position="465"/>
        <end position="516"/>
    </location>
</feature>
<keyword evidence="3" id="KW-1185">Reference proteome</keyword>
<keyword evidence="1" id="KW-0175">Coiled coil</keyword>
<proteinExistence type="predicted"/>
<feature type="compositionally biased region" description="Polar residues" evidence="2">
    <location>
        <begin position="823"/>
        <end position="862"/>
    </location>
</feature>
<feature type="compositionally biased region" description="Polar residues" evidence="2">
    <location>
        <begin position="633"/>
        <end position="647"/>
    </location>
</feature>
<feature type="compositionally biased region" description="Basic and acidic residues" evidence="2">
    <location>
        <begin position="545"/>
        <end position="560"/>
    </location>
</feature>
<evidence type="ECO:0000313" key="3">
    <source>
        <dbReference type="Proteomes" id="UP000694845"/>
    </source>
</evidence>
<dbReference type="Proteomes" id="UP000694845">
    <property type="component" value="Unplaced"/>
</dbReference>
<feature type="compositionally biased region" description="Polar residues" evidence="2">
    <location>
        <begin position="466"/>
        <end position="479"/>
    </location>
</feature>
<dbReference type="KEGG" id="aplc:110976591"/>
<feature type="compositionally biased region" description="Polar residues" evidence="2">
    <location>
        <begin position="658"/>
        <end position="669"/>
    </location>
</feature>
<dbReference type="RefSeq" id="XP_022085686.1">
    <property type="nucleotide sequence ID" value="XM_022229994.1"/>
</dbReference>
<sequence length="1110" mass="119903">MDGSSDTETIVEESVDQCDSPSILTGLSQIRRMSQTHQPLKSRGLLEKISRAFVTSASSPSGKDDSGTHSSRDDTSFVDLSQSSEKSQSIFTQRVSAKRKSPILTVPPSSSQGPSLKIPRSADDSLSIDTHLAVQSSSFGIQADHGQVASFSSSLALLLNEQTQATVTNISPVEQKITWRPNHPEASQWQTTNSVTVPERTNLVKEGADQLGVQELASRNRSPGLTEATPPSVPTLSQRQAIAMPEAIDSNLITTLPTLTPLSPEAQDCHTVFSSTSLLHQGSFLKVKGSEKDEDDDSLFEVEKMQREIREKLSSKDADVKYTEQVKKSLQDVQARLRRLSARQRDHRHQLNIKLKQQATAPSNKQQQQEARTQLQNMTRRQQHLLKLLQSHKELTVSLQWMQHAKHPLPVQNEVSGQSRSVNDSTLEVEPTGTKQSSSPKIPSINSFLPDREAMLMSNDKAAIPASSNPLSAQTSGTKIPSKPASDISSGRNFKPPFKANTAKSPNQPVPPSSSYITLNLQRDEANSVSVADIQDRAQSIPRSAVRDKSPEPITEEKISPKSPPYLPWLSPDKSFIEPSKEQSKDSHQAAIPLQTEGLPVALVTDHYATSQGTTLPPGFPSEPLSITHLSTQAGNTTETAPSTSRSPALVSPVPKTPHQSSIQISTVPTDCKRHGDQLPTQLSNKDPGSPKSLKAPGSTPSSQPRQMVVYKINASTVKDLQKRNPSKTSLDAVIAGMPGSSSTVQTSCQVDSVTGSTQLLSNTTCLSSPSSSCCTVAAATRTNIPSNSDILSPPGTVEVTTAGLQSQMDVMTQGEATGLSACQTRAPSDPQGTAEVQAQTGSQGRTTVVDSSSQKNKTLPNHNRRAHSTEEEVPSLQNLLQERLIQPGENVLLVKLKRKAVSASLTIDGTVRPTTVLKNFTCGSLHQLVSMVQHKSISWIRKNPSIWKSVLYKDKPLEQLHADYKALLARDHQFQSQQVAVKQNTQATATTNMMTTHASVHVPPTSGNHTSSAHAPPRRQTLVSTGLDLSSQSGVRVARSSDLTSAADCDITTSLSNSSPIRAGLASSMEKVLLISDGELMPAPWGVSSDNTQNSSIPQEWIDEIDIWT</sequence>
<feature type="region of interest" description="Disordered" evidence="2">
    <location>
        <begin position="356"/>
        <end position="375"/>
    </location>
</feature>
<feature type="region of interest" description="Disordered" evidence="2">
    <location>
        <begin position="53"/>
        <end position="123"/>
    </location>
</feature>
<feature type="region of interest" description="Disordered" evidence="2">
    <location>
        <begin position="536"/>
        <end position="568"/>
    </location>
</feature>
<organism evidence="3 4">
    <name type="scientific">Acanthaster planci</name>
    <name type="common">Crown-of-thorns starfish</name>
    <dbReference type="NCBI Taxonomy" id="133434"/>
    <lineage>
        <taxon>Eukaryota</taxon>
        <taxon>Metazoa</taxon>
        <taxon>Echinodermata</taxon>
        <taxon>Eleutherozoa</taxon>
        <taxon>Asterozoa</taxon>
        <taxon>Asteroidea</taxon>
        <taxon>Valvatacea</taxon>
        <taxon>Valvatida</taxon>
        <taxon>Acanthasteridae</taxon>
        <taxon>Acanthaster</taxon>
    </lineage>
</organism>
<accession>A0A8B7Y141</accession>
<dbReference type="AlphaFoldDB" id="A0A8B7Y141"/>
<protein>
    <submittedName>
        <fullName evidence="4">Uncharacterized protein LOC110976591</fullName>
    </submittedName>
</protein>
<evidence type="ECO:0000256" key="1">
    <source>
        <dbReference type="SAM" id="Coils"/>
    </source>
</evidence>
<feature type="compositionally biased region" description="Polar residues" evidence="2">
    <location>
        <begin position="433"/>
        <end position="445"/>
    </location>
</feature>
<dbReference type="OrthoDB" id="10638657at2759"/>
<dbReference type="GeneID" id="110976591"/>
<dbReference type="OMA" id="QNMTRRQ"/>
<reference evidence="4" key="1">
    <citation type="submission" date="2025-08" db="UniProtKB">
        <authorList>
            <consortium name="RefSeq"/>
        </authorList>
    </citation>
    <scope>IDENTIFICATION</scope>
</reference>
<gene>
    <name evidence="4" type="primary">LOC110976591</name>
</gene>
<evidence type="ECO:0000256" key="2">
    <source>
        <dbReference type="SAM" id="MobiDB-lite"/>
    </source>
</evidence>
<feature type="region of interest" description="Disordered" evidence="2">
    <location>
        <begin position="412"/>
        <end position="445"/>
    </location>
</feature>
<feature type="region of interest" description="Disordered" evidence="2">
    <location>
        <begin position="823"/>
        <end position="873"/>
    </location>
</feature>
<feature type="region of interest" description="Disordered" evidence="2">
    <location>
        <begin position="214"/>
        <end position="236"/>
    </location>
</feature>
<feature type="region of interest" description="Disordered" evidence="2">
    <location>
        <begin position="633"/>
        <end position="706"/>
    </location>
</feature>
<feature type="compositionally biased region" description="Polar residues" evidence="2">
    <location>
        <begin position="502"/>
        <end position="516"/>
    </location>
</feature>
<feature type="compositionally biased region" description="Polar residues" evidence="2">
    <location>
        <begin position="413"/>
        <end position="426"/>
    </location>
</feature>
<feature type="coiled-coil region" evidence="1">
    <location>
        <begin position="323"/>
        <end position="350"/>
    </location>
</feature>
<name>A0A8B7Y141_ACAPL</name>
<evidence type="ECO:0000313" key="4">
    <source>
        <dbReference type="RefSeq" id="XP_022085686.1"/>
    </source>
</evidence>
<feature type="compositionally biased region" description="Polar residues" evidence="2">
    <location>
        <begin position="78"/>
        <end position="95"/>
    </location>
</feature>